<evidence type="ECO:0000313" key="2">
    <source>
        <dbReference type="Proteomes" id="UP000270185"/>
    </source>
</evidence>
<dbReference type="RefSeq" id="WP_125023921.1">
    <property type="nucleotide sequence ID" value="NZ_CP034159.1"/>
</dbReference>
<gene>
    <name evidence="1" type="ORF">EIB73_07125</name>
</gene>
<keyword evidence="2" id="KW-1185">Reference proteome</keyword>
<protein>
    <recommendedName>
        <fullName evidence="3">Lipoprotein</fullName>
    </recommendedName>
</protein>
<dbReference type="Proteomes" id="UP000270185">
    <property type="component" value="Chromosome"/>
</dbReference>
<name>A0A3G8XXH9_9FLAO</name>
<organism evidence="1 2">
    <name type="scientific">Kaistella carnis</name>
    <dbReference type="NCBI Taxonomy" id="1241979"/>
    <lineage>
        <taxon>Bacteria</taxon>
        <taxon>Pseudomonadati</taxon>
        <taxon>Bacteroidota</taxon>
        <taxon>Flavobacteriia</taxon>
        <taxon>Flavobacteriales</taxon>
        <taxon>Weeksellaceae</taxon>
        <taxon>Chryseobacterium group</taxon>
        <taxon>Kaistella</taxon>
    </lineage>
</organism>
<accession>A0A3G8XXH9</accession>
<reference evidence="2" key="1">
    <citation type="submission" date="2018-11" db="EMBL/GenBank/DDBJ databases">
        <title>Proposal to divide the Flavobacteriaceae and reorganize its genera based on Amino Acid Identity values calculated from whole genome sequences.</title>
        <authorList>
            <person name="Nicholson A.C."/>
            <person name="Gulvik C.A."/>
            <person name="Whitney A.M."/>
            <person name="Humrighouse B.W."/>
            <person name="Bell M."/>
            <person name="Holmes B."/>
            <person name="Steigerwalt A.G."/>
            <person name="Villarma A."/>
            <person name="Sheth M."/>
            <person name="Batra D."/>
            <person name="Pryor J."/>
            <person name="Bernardet J.-F."/>
            <person name="Hugo C."/>
            <person name="Kampfer P."/>
            <person name="Newman J.D."/>
            <person name="McQuiston J.R."/>
        </authorList>
    </citation>
    <scope>NUCLEOTIDE SEQUENCE [LARGE SCALE GENOMIC DNA]</scope>
    <source>
        <strain evidence="2">G0081</strain>
    </source>
</reference>
<proteinExistence type="predicted"/>
<dbReference type="AlphaFoldDB" id="A0A3G8XXH9"/>
<dbReference type="KEGG" id="ccas:EIB73_07125"/>
<sequence length="227" mass="26576">MNILKLILSIITFWFITACKNKVTSVQLEKTKVQNSLYPFVLDYTYVGYRNSVSGEKDSLVISTPISFNLINRTKNDFQYKRIEQLSNPYFSYLLLNGKKYRGGDLKENIIMYSSITDKIIFYFETPISKKELEKDPKIKFLLNDEKQGDSILLKNLSSEVQRNINKSLSNVIFYINIKDVDDNKNIGIRYCFNKNKAIIYDVDSLVKANPRYMFSCDKDFYKKESN</sequence>
<evidence type="ECO:0000313" key="1">
    <source>
        <dbReference type="EMBL" id="AZI32956.1"/>
    </source>
</evidence>
<dbReference type="PROSITE" id="PS51257">
    <property type="entry name" value="PROKAR_LIPOPROTEIN"/>
    <property type="match status" value="1"/>
</dbReference>
<dbReference type="EMBL" id="CP034159">
    <property type="protein sequence ID" value="AZI32956.1"/>
    <property type="molecule type" value="Genomic_DNA"/>
</dbReference>
<dbReference type="OrthoDB" id="997844at2"/>
<evidence type="ECO:0008006" key="3">
    <source>
        <dbReference type="Google" id="ProtNLM"/>
    </source>
</evidence>